<dbReference type="InterPro" id="IPR003333">
    <property type="entry name" value="CMAS"/>
</dbReference>
<dbReference type="PIRSF" id="PIRSF003085">
    <property type="entry name" value="CMAS"/>
    <property type="match status" value="1"/>
</dbReference>
<evidence type="ECO:0000256" key="3">
    <source>
        <dbReference type="ARBA" id="ARBA00022679"/>
    </source>
</evidence>
<dbReference type="GO" id="GO:0032259">
    <property type="term" value="P:methylation"/>
    <property type="evidence" value="ECO:0007669"/>
    <property type="project" value="UniProtKB-KW"/>
</dbReference>
<keyword evidence="4" id="KW-0949">S-adenosyl-L-methionine</keyword>
<proteinExistence type="inferred from homology"/>
<evidence type="ECO:0000256" key="5">
    <source>
        <dbReference type="ARBA" id="ARBA00023098"/>
    </source>
</evidence>
<dbReference type="InterPro" id="IPR050723">
    <property type="entry name" value="CFA/CMAS"/>
</dbReference>
<dbReference type="SUPFAM" id="SSF53335">
    <property type="entry name" value="S-adenosyl-L-methionine-dependent methyltransferases"/>
    <property type="match status" value="1"/>
</dbReference>
<dbReference type="PANTHER" id="PTHR43667">
    <property type="entry name" value="CYCLOPROPANE-FATTY-ACYL-PHOSPHOLIPID SYNTHASE"/>
    <property type="match status" value="1"/>
</dbReference>
<dbReference type="EC" id="2.1.1.79" evidence="6"/>
<keyword evidence="3 6" id="KW-0808">Transferase</keyword>
<comment type="similarity">
    <text evidence="1">Belongs to the CFA/CMAS family.</text>
</comment>
<protein>
    <submittedName>
        <fullName evidence="6">Cyclopropane-fatty-acyl-phospholipid synthase</fullName>
        <ecNumber evidence="6">2.1.1.79</ecNumber>
    </submittedName>
</protein>
<dbReference type="Proteomes" id="UP000622552">
    <property type="component" value="Unassembled WGS sequence"/>
</dbReference>
<evidence type="ECO:0000256" key="1">
    <source>
        <dbReference type="ARBA" id="ARBA00010815"/>
    </source>
</evidence>
<dbReference type="CDD" id="cd02440">
    <property type="entry name" value="AdoMet_MTases"/>
    <property type="match status" value="1"/>
</dbReference>
<name>A0A8J7KQT5_9ACTN</name>
<dbReference type="Pfam" id="PF02353">
    <property type="entry name" value="CMAS"/>
    <property type="match status" value="1"/>
</dbReference>
<keyword evidence="7" id="KW-1185">Reference proteome</keyword>
<organism evidence="6 7">
    <name type="scientific">Longispora fulva</name>
    <dbReference type="NCBI Taxonomy" id="619741"/>
    <lineage>
        <taxon>Bacteria</taxon>
        <taxon>Bacillati</taxon>
        <taxon>Actinomycetota</taxon>
        <taxon>Actinomycetes</taxon>
        <taxon>Micromonosporales</taxon>
        <taxon>Micromonosporaceae</taxon>
        <taxon>Longispora</taxon>
    </lineage>
</organism>
<evidence type="ECO:0000256" key="2">
    <source>
        <dbReference type="ARBA" id="ARBA00022603"/>
    </source>
</evidence>
<gene>
    <name evidence="6" type="ORF">IW245_003981</name>
</gene>
<dbReference type="Gene3D" id="3.40.50.150">
    <property type="entry name" value="Vaccinia Virus protein VP39"/>
    <property type="match status" value="1"/>
</dbReference>
<dbReference type="RefSeq" id="WP_197004609.1">
    <property type="nucleotide sequence ID" value="NZ_BONS01000024.1"/>
</dbReference>
<dbReference type="PANTHER" id="PTHR43667:SF2">
    <property type="entry name" value="FATTY ACID C-METHYL TRANSFERASE"/>
    <property type="match status" value="1"/>
</dbReference>
<dbReference type="AlphaFoldDB" id="A0A8J7KQT5"/>
<reference evidence="6" key="1">
    <citation type="submission" date="2020-11" db="EMBL/GenBank/DDBJ databases">
        <title>Sequencing the genomes of 1000 actinobacteria strains.</title>
        <authorList>
            <person name="Klenk H.-P."/>
        </authorList>
    </citation>
    <scope>NUCLEOTIDE SEQUENCE</scope>
    <source>
        <strain evidence="6">DSM 45356</strain>
    </source>
</reference>
<evidence type="ECO:0000256" key="4">
    <source>
        <dbReference type="ARBA" id="ARBA00022691"/>
    </source>
</evidence>
<keyword evidence="2 6" id="KW-0489">Methyltransferase</keyword>
<evidence type="ECO:0000313" key="7">
    <source>
        <dbReference type="Proteomes" id="UP000622552"/>
    </source>
</evidence>
<dbReference type="EMBL" id="JADOUF010000001">
    <property type="protein sequence ID" value="MBG6137787.1"/>
    <property type="molecule type" value="Genomic_DNA"/>
</dbReference>
<dbReference type="GO" id="GO:0008825">
    <property type="term" value="F:cyclopropane-fatty-acyl-phospholipid synthase activity"/>
    <property type="evidence" value="ECO:0007669"/>
    <property type="project" value="UniProtKB-EC"/>
</dbReference>
<accession>A0A8J7KQT5</accession>
<sequence>MTQVASRPAAVDPARWPDVAVVPRARLRGRIAAALLDRVGRRLGLLDGPGPTLRLRDPQAFCRRLGRDGLIGFGESYQAGEWDSDRLPEVLTVLAAHADVLVPRRLQWLRRFYVARHPRTDANDRAGARSNIARHYDLSNDLFGLFLDDTMTYSAALFGGPATWDDLAPAQHRKIDRLLDATGVGPGTRVLEIGTGWGELAIRAARRGAVVRSVTLSAEQRDLALRRAAGAGVAVTVDLMDYRDVRGEYDAILSVEMIEAVGEEYWPTYAAVLDRLLAPGGRIGLQTITMRHERMVAARYTYTWMHKYIFPGGLIPSLPALSAVFGRTRLRILDTFAFGPHYADTLRLWRARFLDRAGELARLGFDETFRRTWNLYLAYSEAGFASGYLDVHQLVLGRADT</sequence>
<dbReference type="GO" id="GO:0008610">
    <property type="term" value="P:lipid biosynthetic process"/>
    <property type="evidence" value="ECO:0007669"/>
    <property type="project" value="InterPro"/>
</dbReference>
<dbReference type="InterPro" id="IPR029063">
    <property type="entry name" value="SAM-dependent_MTases_sf"/>
</dbReference>
<evidence type="ECO:0000313" key="6">
    <source>
        <dbReference type="EMBL" id="MBG6137787.1"/>
    </source>
</evidence>
<keyword evidence="5" id="KW-0443">Lipid metabolism</keyword>
<comment type="caution">
    <text evidence="6">The sequence shown here is derived from an EMBL/GenBank/DDBJ whole genome shotgun (WGS) entry which is preliminary data.</text>
</comment>